<feature type="transmembrane region" description="Helical" evidence="5">
    <location>
        <begin position="184"/>
        <end position="206"/>
    </location>
</feature>
<comment type="subcellular location">
    <subcellularLocation>
        <location evidence="1">Endomembrane system</location>
        <topology evidence="1">Multi-pass membrane protein</topology>
    </subcellularLocation>
</comment>
<protein>
    <recommendedName>
        <fullName evidence="8">VIT family protein</fullName>
    </recommendedName>
</protein>
<evidence type="ECO:0000313" key="6">
    <source>
        <dbReference type="EMBL" id="KCZ87982.1"/>
    </source>
</evidence>
<keyword evidence="3 5" id="KW-1133">Transmembrane helix</keyword>
<feature type="transmembrane region" description="Helical" evidence="5">
    <location>
        <begin position="157"/>
        <end position="178"/>
    </location>
</feature>
<sequence>MAESPPHSDDSYIHVEHHYFQRVGWLRAAVLGANDGILSTAGLVIGVASAEASTGAILTAGLAGLVAGAMSMAAGEYVSVSSQADLEKADLDIERAALKSHPEAELEELTDIYMKRGLNPETAREVARQLTEHDALEAHARDELGMSDAVAARPVQAAFSSAASFTVGAVLPILAALIAPAGQITPVVAVISLISLAILGALSARAGGASKLKAASRVVFWGVAAMVVTGIIGHLFGTVV</sequence>
<dbReference type="InterPro" id="IPR008217">
    <property type="entry name" value="Ccc1_fam"/>
</dbReference>
<dbReference type="GO" id="GO:0012505">
    <property type="term" value="C:endomembrane system"/>
    <property type="evidence" value="ECO:0007669"/>
    <property type="project" value="UniProtKB-SubCell"/>
</dbReference>
<dbReference type="GO" id="GO:0030026">
    <property type="term" value="P:intracellular manganese ion homeostasis"/>
    <property type="evidence" value="ECO:0007669"/>
    <property type="project" value="InterPro"/>
</dbReference>
<keyword evidence="7" id="KW-1185">Reference proteome</keyword>
<organism evidence="6 7">
    <name type="scientific">Hyphomonas jannaschiana VP2</name>
    <dbReference type="NCBI Taxonomy" id="1280952"/>
    <lineage>
        <taxon>Bacteria</taxon>
        <taxon>Pseudomonadati</taxon>
        <taxon>Pseudomonadota</taxon>
        <taxon>Alphaproteobacteria</taxon>
        <taxon>Hyphomonadales</taxon>
        <taxon>Hyphomonadaceae</taxon>
        <taxon>Hyphomonas</taxon>
    </lineage>
</organism>
<dbReference type="AlphaFoldDB" id="A0A059FBK8"/>
<name>A0A059FBK8_9PROT</name>
<evidence type="ECO:0000313" key="7">
    <source>
        <dbReference type="Proteomes" id="UP000024816"/>
    </source>
</evidence>
<keyword evidence="4 5" id="KW-0472">Membrane</keyword>
<dbReference type="EMBL" id="ARYJ01000006">
    <property type="protein sequence ID" value="KCZ87982.1"/>
    <property type="molecule type" value="Genomic_DNA"/>
</dbReference>
<keyword evidence="2 5" id="KW-0812">Transmembrane</keyword>
<proteinExistence type="predicted"/>
<dbReference type="STRING" id="1280952.HJA_10385"/>
<accession>A0A059FBK8</accession>
<reference evidence="6 7" key="1">
    <citation type="journal article" date="2014" name="Antonie Van Leeuwenhoek">
        <title>Hyphomonas beringensis sp. nov. and Hyphomonas chukchiensis sp. nov., isolated from surface seawater of the Bering Sea and Chukchi Sea.</title>
        <authorList>
            <person name="Li C."/>
            <person name="Lai Q."/>
            <person name="Li G."/>
            <person name="Dong C."/>
            <person name="Wang J."/>
            <person name="Liao Y."/>
            <person name="Shao Z."/>
        </authorList>
    </citation>
    <scope>NUCLEOTIDE SEQUENCE [LARGE SCALE GENOMIC DNA]</scope>
    <source>
        <strain evidence="6 7">VP2</strain>
    </source>
</reference>
<evidence type="ECO:0000256" key="2">
    <source>
        <dbReference type="ARBA" id="ARBA00022692"/>
    </source>
</evidence>
<dbReference type="OrthoDB" id="9789677at2"/>
<feature type="transmembrane region" description="Helical" evidence="5">
    <location>
        <begin position="218"/>
        <end position="237"/>
    </location>
</feature>
<gene>
    <name evidence="6" type="ORF">HJA_10385</name>
</gene>
<comment type="caution">
    <text evidence="6">The sequence shown here is derived from an EMBL/GenBank/DDBJ whole genome shotgun (WGS) entry which is preliminary data.</text>
</comment>
<dbReference type="eggNOG" id="COG1814">
    <property type="taxonomic scope" value="Bacteria"/>
</dbReference>
<dbReference type="PANTHER" id="PTHR31851">
    <property type="entry name" value="FE(2+)/MN(2+) TRANSPORTER PCL1"/>
    <property type="match status" value="1"/>
</dbReference>
<dbReference type="PATRIC" id="fig|1280952.3.peg.2075"/>
<evidence type="ECO:0000256" key="5">
    <source>
        <dbReference type="SAM" id="Phobius"/>
    </source>
</evidence>
<dbReference type="GO" id="GO:0005384">
    <property type="term" value="F:manganese ion transmembrane transporter activity"/>
    <property type="evidence" value="ECO:0007669"/>
    <property type="project" value="InterPro"/>
</dbReference>
<evidence type="ECO:0000256" key="4">
    <source>
        <dbReference type="ARBA" id="ARBA00023136"/>
    </source>
</evidence>
<evidence type="ECO:0000256" key="3">
    <source>
        <dbReference type="ARBA" id="ARBA00022989"/>
    </source>
</evidence>
<dbReference type="Proteomes" id="UP000024816">
    <property type="component" value="Unassembled WGS sequence"/>
</dbReference>
<evidence type="ECO:0000256" key="1">
    <source>
        <dbReference type="ARBA" id="ARBA00004127"/>
    </source>
</evidence>
<evidence type="ECO:0008006" key="8">
    <source>
        <dbReference type="Google" id="ProtNLM"/>
    </source>
</evidence>
<dbReference type="RefSeq" id="WP_051597579.1">
    <property type="nucleotide sequence ID" value="NZ_ARYJ01000006.1"/>
</dbReference>
<dbReference type="CDD" id="cd02432">
    <property type="entry name" value="Nodulin-21_like_1"/>
    <property type="match status" value="1"/>
</dbReference>
<dbReference type="Pfam" id="PF01988">
    <property type="entry name" value="VIT1"/>
    <property type="match status" value="1"/>
</dbReference>